<evidence type="ECO:0000313" key="2">
    <source>
        <dbReference type="Proteomes" id="UP001597011"/>
    </source>
</evidence>
<dbReference type="RefSeq" id="WP_379939124.1">
    <property type="nucleotide sequence ID" value="NZ_JBHTIB010000002.1"/>
</dbReference>
<sequence length="167" mass="20207">MKNQKTMNANKFLIIFFIFQSILSFSQKKNNAFFICKYDDKDYYIAGNFENNREYITIYNREEYEYHQKKVKEAKDKGEYYFDPASGRDNLNLKVSKLTFEIISKEKKLLSKYEIKKLNLVDYNWILKNSWKKIAKQPCDFKDIYFLNEIENENYELYKVGVTISAY</sequence>
<proteinExistence type="predicted"/>
<dbReference type="EMBL" id="JBHTIB010000002">
    <property type="protein sequence ID" value="MFD0834668.1"/>
    <property type="molecule type" value="Genomic_DNA"/>
</dbReference>
<evidence type="ECO:0000313" key="1">
    <source>
        <dbReference type="EMBL" id="MFD0834668.1"/>
    </source>
</evidence>
<gene>
    <name evidence="1" type="ORF">ACFQ0I_02745</name>
</gene>
<name>A0ABW3BPS8_9FLAO</name>
<reference evidence="2" key="1">
    <citation type="journal article" date="2019" name="Int. J. Syst. Evol. Microbiol.">
        <title>The Global Catalogue of Microorganisms (GCM) 10K type strain sequencing project: providing services to taxonomists for standard genome sequencing and annotation.</title>
        <authorList>
            <consortium name="The Broad Institute Genomics Platform"/>
            <consortium name="The Broad Institute Genome Sequencing Center for Infectious Disease"/>
            <person name="Wu L."/>
            <person name="Ma J."/>
        </authorList>
    </citation>
    <scope>NUCLEOTIDE SEQUENCE [LARGE SCALE GENOMIC DNA]</scope>
    <source>
        <strain evidence="2">CCUG 60529</strain>
    </source>
</reference>
<dbReference type="Proteomes" id="UP001597011">
    <property type="component" value="Unassembled WGS sequence"/>
</dbReference>
<protein>
    <recommendedName>
        <fullName evidence="3">GLPGLI family protein</fullName>
    </recommendedName>
</protein>
<keyword evidence="2" id="KW-1185">Reference proteome</keyword>
<accession>A0ABW3BPS8</accession>
<comment type="caution">
    <text evidence="1">The sequence shown here is derived from an EMBL/GenBank/DDBJ whole genome shotgun (WGS) entry which is preliminary data.</text>
</comment>
<evidence type="ECO:0008006" key="3">
    <source>
        <dbReference type="Google" id="ProtNLM"/>
    </source>
</evidence>
<organism evidence="1 2">
    <name type="scientific">Mariniflexile aquimaris</name>
    <dbReference type="NCBI Taxonomy" id="881009"/>
    <lineage>
        <taxon>Bacteria</taxon>
        <taxon>Pseudomonadati</taxon>
        <taxon>Bacteroidota</taxon>
        <taxon>Flavobacteriia</taxon>
        <taxon>Flavobacteriales</taxon>
        <taxon>Flavobacteriaceae</taxon>
        <taxon>Mariniflexile</taxon>
    </lineage>
</organism>